<name>A0A7J6N2A7_PERCH</name>
<gene>
    <name evidence="3" type="ORF">FOL47_008931</name>
</gene>
<dbReference type="AlphaFoldDB" id="A0A7J6N2A7"/>
<sequence>MLPSLKSTPLRPVIFRRSQLIGLIGSYQSIGFATQTPRLWSGGDFKYKKDDEVEYTEQHVKKWKSWMGNDYAKYTQDELIAWRRPFDELSKGGLINVNSFMKIVKTKVGRSVPQKSLHTYAMKLWREWDEDQSNFIDFAEFIHNMKNFDAHVLKTTLREDTKAADTFDTYKNPDTGKLDDEGIFEIMAANNFLVTTTTDAEEILAIAGDGKSLSKEEFIQWINED</sequence>
<dbReference type="PROSITE" id="PS00018">
    <property type="entry name" value="EF_HAND_1"/>
    <property type="match status" value="1"/>
</dbReference>
<protein>
    <recommendedName>
        <fullName evidence="2">EF-hand domain-containing protein</fullName>
    </recommendedName>
</protein>
<organism evidence="3 4">
    <name type="scientific">Perkinsus chesapeaki</name>
    <name type="common">Clam parasite</name>
    <name type="synonym">Perkinsus andrewsi</name>
    <dbReference type="NCBI Taxonomy" id="330153"/>
    <lineage>
        <taxon>Eukaryota</taxon>
        <taxon>Sar</taxon>
        <taxon>Alveolata</taxon>
        <taxon>Perkinsozoa</taxon>
        <taxon>Perkinsea</taxon>
        <taxon>Perkinsida</taxon>
        <taxon>Perkinsidae</taxon>
        <taxon>Perkinsus</taxon>
    </lineage>
</organism>
<evidence type="ECO:0000313" key="4">
    <source>
        <dbReference type="Proteomes" id="UP000591131"/>
    </source>
</evidence>
<evidence type="ECO:0000313" key="3">
    <source>
        <dbReference type="EMBL" id="KAF4677866.1"/>
    </source>
</evidence>
<dbReference type="PROSITE" id="PS50222">
    <property type="entry name" value="EF_HAND_2"/>
    <property type="match status" value="1"/>
</dbReference>
<accession>A0A7J6N2A7</accession>
<dbReference type="InterPro" id="IPR018247">
    <property type="entry name" value="EF_Hand_1_Ca_BS"/>
</dbReference>
<dbReference type="Gene3D" id="1.10.238.10">
    <property type="entry name" value="EF-hand"/>
    <property type="match status" value="1"/>
</dbReference>
<dbReference type="Proteomes" id="UP000591131">
    <property type="component" value="Unassembled WGS sequence"/>
</dbReference>
<evidence type="ECO:0000259" key="2">
    <source>
        <dbReference type="PROSITE" id="PS50222"/>
    </source>
</evidence>
<keyword evidence="4" id="KW-1185">Reference proteome</keyword>
<dbReference type="EMBL" id="JAAPAO010000006">
    <property type="protein sequence ID" value="KAF4677866.1"/>
    <property type="molecule type" value="Genomic_DNA"/>
</dbReference>
<feature type="domain" description="EF-hand" evidence="2">
    <location>
        <begin position="116"/>
        <end position="151"/>
    </location>
</feature>
<dbReference type="SUPFAM" id="SSF47473">
    <property type="entry name" value="EF-hand"/>
    <property type="match status" value="1"/>
</dbReference>
<proteinExistence type="predicted"/>
<comment type="caution">
    <text evidence="3">The sequence shown here is derived from an EMBL/GenBank/DDBJ whole genome shotgun (WGS) entry which is preliminary data.</text>
</comment>
<keyword evidence="1" id="KW-0106">Calcium</keyword>
<evidence type="ECO:0000256" key="1">
    <source>
        <dbReference type="ARBA" id="ARBA00022837"/>
    </source>
</evidence>
<dbReference type="InterPro" id="IPR011992">
    <property type="entry name" value="EF-hand-dom_pair"/>
</dbReference>
<dbReference type="OrthoDB" id="191686at2759"/>
<reference evidence="3 4" key="1">
    <citation type="submission" date="2020-04" db="EMBL/GenBank/DDBJ databases">
        <title>Perkinsus chesapeaki whole genome sequence.</title>
        <authorList>
            <person name="Bogema D.R."/>
        </authorList>
    </citation>
    <scope>NUCLEOTIDE SEQUENCE [LARGE SCALE GENOMIC DNA]</scope>
    <source>
        <strain evidence="3">ATCC PRA-425</strain>
    </source>
</reference>
<dbReference type="InterPro" id="IPR002048">
    <property type="entry name" value="EF_hand_dom"/>
</dbReference>
<dbReference type="GO" id="GO:0005509">
    <property type="term" value="F:calcium ion binding"/>
    <property type="evidence" value="ECO:0007669"/>
    <property type="project" value="InterPro"/>
</dbReference>